<dbReference type="Gene3D" id="3.40.50.300">
    <property type="entry name" value="P-loop containing nucleotide triphosphate hydrolases"/>
    <property type="match status" value="1"/>
</dbReference>
<dbReference type="RefSeq" id="WP_073059953.1">
    <property type="nucleotide sequence ID" value="NZ_FQUS01000003.1"/>
</dbReference>
<dbReference type="GO" id="GO:0005737">
    <property type="term" value="C:cytoplasm"/>
    <property type="evidence" value="ECO:0007669"/>
    <property type="project" value="UniProtKB-SubCell"/>
</dbReference>
<accession>A0A1M4WJR5</accession>
<evidence type="ECO:0000313" key="8">
    <source>
        <dbReference type="EMBL" id="SHE81323.1"/>
    </source>
</evidence>
<dbReference type="Pfam" id="PF02463">
    <property type="entry name" value="SMC_N"/>
    <property type="match status" value="1"/>
</dbReference>
<keyword evidence="9" id="KW-1185">Reference proteome</keyword>
<comment type="subcellular location">
    <subcellularLocation>
        <location evidence="6">Cytoplasm</location>
    </subcellularLocation>
</comment>
<dbReference type="AlphaFoldDB" id="A0A1M4WJR5"/>
<evidence type="ECO:0000256" key="6">
    <source>
        <dbReference type="HAMAP-Rule" id="MF_00365"/>
    </source>
</evidence>
<comment type="function">
    <text evidence="6">The RecF protein is involved in DNA metabolism; it is required for DNA replication and normal SOS inducibility. RecF binds preferentially to single-stranded, linear DNA. It also seems to bind ATP.</text>
</comment>
<dbReference type="NCBIfam" id="TIGR00611">
    <property type="entry name" value="recf"/>
    <property type="match status" value="1"/>
</dbReference>
<dbReference type="PANTHER" id="PTHR32182:SF0">
    <property type="entry name" value="DNA REPLICATION AND REPAIR PROTEIN RECF"/>
    <property type="match status" value="1"/>
</dbReference>
<dbReference type="GO" id="GO:0000731">
    <property type="term" value="P:DNA synthesis involved in DNA repair"/>
    <property type="evidence" value="ECO:0007669"/>
    <property type="project" value="TreeGrafter"/>
</dbReference>
<dbReference type="SUPFAM" id="SSF52540">
    <property type="entry name" value="P-loop containing nucleoside triphosphate hydrolases"/>
    <property type="match status" value="1"/>
</dbReference>
<dbReference type="InterPro" id="IPR042174">
    <property type="entry name" value="RecF_2"/>
</dbReference>
<name>A0A1M4WJR5_9BACT</name>
<dbReference type="PANTHER" id="PTHR32182">
    <property type="entry name" value="DNA REPLICATION AND REPAIR PROTEIN RECF"/>
    <property type="match status" value="1"/>
</dbReference>
<feature type="binding site" evidence="6">
    <location>
        <begin position="30"/>
        <end position="37"/>
    </location>
    <ligand>
        <name>ATP</name>
        <dbReference type="ChEBI" id="CHEBI:30616"/>
    </ligand>
</feature>
<dbReference type="InterPro" id="IPR001238">
    <property type="entry name" value="DNA-binding_RecF"/>
</dbReference>
<dbReference type="InterPro" id="IPR003395">
    <property type="entry name" value="RecF/RecN/SMC_N"/>
</dbReference>
<evidence type="ECO:0000259" key="7">
    <source>
        <dbReference type="Pfam" id="PF02463"/>
    </source>
</evidence>
<gene>
    <name evidence="6" type="primary">recF</name>
    <name evidence="8" type="ORF">SAMN05443144_103235</name>
</gene>
<dbReference type="GO" id="GO:0006302">
    <property type="term" value="P:double-strand break repair"/>
    <property type="evidence" value="ECO:0007669"/>
    <property type="project" value="TreeGrafter"/>
</dbReference>
<keyword evidence="6" id="KW-0742">SOS response</keyword>
<evidence type="ECO:0000256" key="5">
    <source>
        <dbReference type="ARBA" id="ARBA00023125"/>
    </source>
</evidence>
<proteinExistence type="inferred from homology"/>
<evidence type="ECO:0000256" key="2">
    <source>
        <dbReference type="ARBA" id="ARBA00022705"/>
    </source>
</evidence>
<evidence type="ECO:0000256" key="3">
    <source>
        <dbReference type="ARBA" id="ARBA00022741"/>
    </source>
</evidence>
<dbReference type="InterPro" id="IPR027417">
    <property type="entry name" value="P-loop_NTPase"/>
</dbReference>
<keyword evidence="5 6" id="KW-0238">DNA-binding</keyword>
<dbReference type="GO" id="GO:0005524">
    <property type="term" value="F:ATP binding"/>
    <property type="evidence" value="ECO:0007669"/>
    <property type="project" value="UniProtKB-UniRule"/>
</dbReference>
<dbReference type="HAMAP" id="MF_00365">
    <property type="entry name" value="RecF"/>
    <property type="match status" value="1"/>
</dbReference>
<feature type="domain" description="RecF/RecN/SMC N-terminal" evidence="7">
    <location>
        <begin position="5"/>
        <end position="348"/>
    </location>
</feature>
<dbReference type="Proteomes" id="UP000184041">
    <property type="component" value="Unassembled WGS sequence"/>
</dbReference>
<keyword evidence="3 6" id="KW-0547">Nucleotide-binding</keyword>
<dbReference type="GO" id="GO:0003697">
    <property type="term" value="F:single-stranded DNA binding"/>
    <property type="evidence" value="ECO:0007669"/>
    <property type="project" value="UniProtKB-UniRule"/>
</dbReference>
<dbReference type="OrthoDB" id="9803889at2"/>
<keyword evidence="6" id="KW-0234">DNA repair</keyword>
<dbReference type="GO" id="GO:0009432">
    <property type="term" value="P:SOS response"/>
    <property type="evidence" value="ECO:0007669"/>
    <property type="project" value="UniProtKB-UniRule"/>
</dbReference>
<keyword evidence="6" id="KW-0227">DNA damage</keyword>
<keyword evidence="1 6" id="KW-0963">Cytoplasm</keyword>
<organism evidence="8 9">
    <name type="scientific">Fodinibius roseus</name>
    <dbReference type="NCBI Taxonomy" id="1194090"/>
    <lineage>
        <taxon>Bacteria</taxon>
        <taxon>Pseudomonadati</taxon>
        <taxon>Balneolota</taxon>
        <taxon>Balneolia</taxon>
        <taxon>Balneolales</taxon>
        <taxon>Balneolaceae</taxon>
        <taxon>Fodinibius</taxon>
    </lineage>
</organism>
<dbReference type="GO" id="GO:0006260">
    <property type="term" value="P:DNA replication"/>
    <property type="evidence" value="ECO:0007669"/>
    <property type="project" value="UniProtKB-UniRule"/>
</dbReference>
<reference evidence="8 9" key="1">
    <citation type="submission" date="2016-11" db="EMBL/GenBank/DDBJ databases">
        <authorList>
            <person name="Jaros S."/>
            <person name="Januszkiewicz K."/>
            <person name="Wedrychowicz H."/>
        </authorList>
    </citation>
    <scope>NUCLEOTIDE SEQUENCE [LARGE SCALE GENOMIC DNA]</scope>
    <source>
        <strain evidence="8 9">DSM 21986</strain>
    </source>
</reference>
<sequence>MRNTSLHLQNFRNHVETNVAWAPHLNVITGKNGAGKTNLIDAIHYLCMSRSFVSSSDRYVSHHDATFFMIKGHFEGNIRSSFDVGCSYSRGEGKKIFVNESPLDRLSDLIGMVPVVVLSPADKKLTSEGPKERRSFIDSFISQISPRYLQDLMDFRKARKQRNKLLQEFRGSREVLEAYLAPWNVQLVEYGSRIVAKRTQVLNQFQEYLEREYEVISGMRHKPHLVYQTFCEPSGEDQTVRERYKTKLEEEQDHEMERELTLVGPHRDEIVFYLDDFELRKYGSQGQHRLFAVALKLAQLLYFSEELDDLPIFLLDDVFGDLDAQRTEVLLNALIEHAGQTFVTAANPIPFDDYVTFDGAKNRKFRVEQGEVSQV</sequence>
<comment type="similarity">
    <text evidence="6">Belongs to the RecF family.</text>
</comment>
<protein>
    <recommendedName>
        <fullName evidence="6">DNA replication and repair protein RecF</fullName>
    </recommendedName>
</protein>
<evidence type="ECO:0000313" key="9">
    <source>
        <dbReference type="Proteomes" id="UP000184041"/>
    </source>
</evidence>
<evidence type="ECO:0000256" key="1">
    <source>
        <dbReference type="ARBA" id="ARBA00022490"/>
    </source>
</evidence>
<keyword evidence="2 6" id="KW-0235">DNA replication</keyword>
<dbReference type="STRING" id="1194090.SAMN05443144_103235"/>
<dbReference type="EMBL" id="FQUS01000003">
    <property type="protein sequence ID" value="SHE81323.1"/>
    <property type="molecule type" value="Genomic_DNA"/>
</dbReference>
<keyword evidence="4 6" id="KW-0067">ATP-binding</keyword>
<evidence type="ECO:0000256" key="4">
    <source>
        <dbReference type="ARBA" id="ARBA00022840"/>
    </source>
</evidence>
<dbReference type="Gene3D" id="1.20.1050.90">
    <property type="entry name" value="RecF/RecN/SMC, N-terminal domain"/>
    <property type="match status" value="1"/>
</dbReference>